<proteinExistence type="predicted"/>
<dbReference type="GO" id="GO:0016020">
    <property type="term" value="C:membrane"/>
    <property type="evidence" value="ECO:0007669"/>
    <property type="project" value="UniProtKB-SubCell"/>
</dbReference>
<dbReference type="Proteomes" id="UP000050833">
    <property type="component" value="Unassembled WGS sequence"/>
</dbReference>
<feature type="domain" description="Peptidase S54 rhomboid" evidence="6">
    <location>
        <begin position="56"/>
        <end position="188"/>
    </location>
</feature>
<dbReference type="Pfam" id="PF01694">
    <property type="entry name" value="Rhomboid"/>
    <property type="match status" value="1"/>
</dbReference>
<feature type="transmembrane region" description="Helical" evidence="5">
    <location>
        <begin position="95"/>
        <end position="113"/>
    </location>
</feature>
<feature type="transmembrane region" description="Helical" evidence="5">
    <location>
        <begin position="12"/>
        <end position="33"/>
    </location>
</feature>
<sequence length="196" mass="21595">MGRENKGIRISFNSPVILIFSIASLLVLGLSYMTGGVSDRLLFCVYRSSLSDPLTYFRFFGHVLGHANWEHFLSNIMMILVVGPLLEEKYGSTDTLFVILTTAFVTGLIHFIFFPNVALLGASGIVFAFILLASMTSIEDGKIPLTFILVAVIYIGGQIRDGILVKDDVSNLTHIIGGIVGSVFGFAMNKYRVRKY</sequence>
<accession>A0AAW3JMH3</accession>
<dbReference type="InterPro" id="IPR022764">
    <property type="entry name" value="Peptidase_S54_rhomboid_dom"/>
</dbReference>
<protein>
    <submittedName>
        <fullName evidence="7">Peptidase S54</fullName>
    </submittedName>
</protein>
<evidence type="ECO:0000256" key="3">
    <source>
        <dbReference type="ARBA" id="ARBA00022989"/>
    </source>
</evidence>
<evidence type="ECO:0000313" key="7">
    <source>
        <dbReference type="EMBL" id="KQC84218.1"/>
    </source>
</evidence>
<keyword evidence="2 5" id="KW-0812">Transmembrane</keyword>
<evidence type="ECO:0000259" key="6">
    <source>
        <dbReference type="Pfam" id="PF01694"/>
    </source>
</evidence>
<feature type="transmembrane region" description="Helical" evidence="5">
    <location>
        <begin position="119"/>
        <end position="136"/>
    </location>
</feature>
<dbReference type="GO" id="GO:0004252">
    <property type="term" value="F:serine-type endopeptidase activity"/>
    <property type="evidence" value="ECO:0007669"/>
    <property type="project" value="InterPro"/>
</dbReference>
<keyword evidence="4 5" id="KW-0472">Membrane</keyword>
<evidence type="ECO:0000256" key="2">
    <source>
        <dbReference type="ARBA" id="ARBA00022692"/>
    </source>
</evidence>
<evidence type="ECO:0000256" key="1">
    <source>
        <dbReference type="ARBA" id="ARBA00004141"/>
    </source>
</evidence>
<evidence type="ECO:0000256" key="4">
    <source>
        <dbReference type="ARBA" id="ARBA00023136"/>
    </source>
</evidence>
<dbReference type="SUPFAM" id="SSF144091">
    <property type="entry name" value="Rhomboid-like"/>
    <property type="match status" value="1"/>
</dbReference>
<dbReference type="RefSeq" id="WP_055945680.1">
    <property type="nucleotide sequence ID" value="NZ_DBGDCA010000083.1"/>
</dbReference>
<comment type="caution">
    <text evidence="7">The sequence shown here is derived from an EMBL/GenBank/DDBJ whole genome shotgun (WGS) entry which is preliminary data.</text>
</comment>
<dbReference type="Gene3D" id="1.20.1540.10">
    <property type="entry name" value="Rhomboid-like"/>
    <property type="match status" value="1"/>
</dbReference>
<evidence type="ECO:0000256" key="5">
    <source>
        <dbReference type="SAM" id="Phobius"/>
    </source>
</evidence>
<organism evidence="7 8">
    <name type="scientific">Butyribacter intestini</name>
    <dbReference type="NCBI Taxonomy" id="1703332"/>
    <lineage>
        <taxon>Bacteria</taxon>
        <taxon>Bacillati</taxon>
        <taxon>Bacillota</taxon>
        <taxon>Clostridia</taxon>
        <taxon>Lachnospirales</taxon>
        <taxon>Lachnospiraceae</taxon>
        <taxon>Butyribacter</taxon>
    </lineage>
</organism>
<dbReference type="InterPro" id="IPR035952">
    <property type="entry name" value="Rhomboid-like_sf"/>
</dbReference>
<comment type="subcellular location">
    <subcellularLocation>
        <location evidence="1">Membrane</location>
        <topology evidence="1">Multi-pass membrane protein</topology>
    </subcellularLocation>
</comment>
<evidence type="ECO:0000313" key="8">
    <source>
        <dbReference type="Proteomes" id="UP000050833"/>
    </source>
</evidence>
<reference evidence="7 8" key="1">
    <citation type="submission" date="2015-10" db="EMBL/GenBank/DDBJ databases">
        <title>Butyribacter intestini gen. nov., sp. nov., a butyric acid-producing bacterium of the family Lachnospiraceae isolated from the human faeces.</title>
        <authorList>
            <person name="Zou Y."/>
            <person name="Xue W."/>
            <person name="Luo G."/>
            <person name="Lv M."/>
        </authorList>
    </citation>
    <scope>NUCLEOTIDE SEQUENCE [LARGE SCALE GENOMIC DNA]</scope>
    <source>
        <strain evidence="7 8">TF01-11</strain>
    </source>
</reference>
<dbReference type="EMBL" id="LLKB01000006">
    <property type="protein sequence ID" value="KQC84218.1"/>
    <property type="molecule type" value="Genomic_DNA"/>
</dbReference>
<keyword evidence="3 5" id="KW-1133">Transmembrane helix</keyword>
<feature type="transmembrane region" description="Helical" evidence="5">
    <location>
        <begin position="171"/>
        <end position="188"/>
    </location>
</feature>
<name>A0AAW3JMH3_9FIRM</name>
<gene>
    <name evidence="7" type="ORF">APZ18_12965</name>
</gene>
<dbReference type="PANTHER" id="PTHR43066">
    <property type="entry name" value="RHOMBOID-RELATED PROTEIN"/>
    <property type="match status" value="1"/>
</dbReference>
<dbReference type="AlphaFoldDB" id="A0AAW3JMH3"/>
<keyword evidence="8" id="KW-1185">Reference proteome</keyword>